<evidence type="ECO:0000256" key="6">
    <source>
        <dbReference type="SAM" id="MobiDB-lite"/>
    </source>
</evidence>
<evidence type="ECO:0000256" key="2">
    <source>
        <dbReference type="ARBA" id="ARBA00022691"/>
    </source>
</evidence>
<keyword evidence="3" id="KW-0479">Metal-binding</keyword>
<proteinExistence type="predicted"/>
<dbReference type="InterPro" id="IPR051198">
    <property type="entry name" value="BchE-like"/>
</dbReference>
<dbReference type="InterPro" id="IPR013785">
    <property type="entry name" value="Aldolase_TIM"/>
</dbReference>
<dbReference type="SFLD" id="SFLDS00029">
    <property type="entry name" value="Radical_SAM"/>
    <property type="match status" value="1"/>
</dbReference>
<dbReference type="EMBL" id="LAZR01000039">
    <property type="protein sequence ID" value="KKO00699.1"/>
    <property type="molecule type" value="Genomic_DNA"/>
</dbReference>
<comment type="cofactor">
    <cofactor evidence="1">
        <name>[4Fe-4S] cluster</name>
        <dbReference type="ChEBI" id="CHEBI:49883"/>
    </cofactor>
</comment>
<accession>A0A0F9Y7T1</accession>
<dbReference type="InterPro" id="IPR006638">
    <property type="entry name" value="Elp3/MiaA/NifB-like_rSAM"/>
</dbReference>
<evidence type="ECO:0000256" key="5">
    <source>
        <dbReference type="ARBA" id="ARBA00023014"/>
    </source>
</evidence>
<reference evidence="8" key="1">
    <citation type="journal article" date="2015" name="Nature">
        <title>Complex archaea that bridge the gap between prokaryotes and eukaryotes.</title>
        <authorList>
            <person name="Spang A."/>
            <person name="Saw J.H."/>
            <person name="Jorgensen S.L."/>
            <person name="Zaremba-Niedzwiedzka K."/>
            <person name="Martijn J."/>
            <person name="Lind A.E."/>
            <person name="van Eijk R."/>
            <person name="Schleper C."/>
            <person name="Guy L."/>
            <person name="Ettema T.J."/>
        </authorList>
    </citation>
    <scope>NUCLEOTIDE SEQUENCE</scope>
</reference>
<evidence type="ECO:0000256" key="4">
    <source>
        <dbReference type="ARBA" id="ARBA00023004"/>
    </source>
</evidence>
<dbReference type="GO" id="GO:0046872">
    <property type="term" value="F:metal ion binding"/>
    <property type="evidence" value="ECO:0007669"/>
    <property type="project" value="UniProtKB-KW"/>
</dbReference>
<keyword evidence="5" id="KW-0411">Iron-sulfur</keyword>
<sequence>MELPPRADGDMLLKSGELTDIRRRLRAISSRHDLRSVIACSFDHRTRMLPFVFADKQMSPAGVRAIGSAMVDIGFDKTRIVLQQWNKHFRPSQMRLEGAMPDIFMVSSMLIHYSECRAMIQDACTIDPADRPLIIAGGPKIIYQPWDAFSTDPANPWGADVAVTGEEYVLLHLLEVLLSIRGDRESMRATFIRARDGGLLDEVPGLVYARGETDGVAEELIDTGIQRLVGDLDELPHPVLGYRLLEPPSRRGTLSSLAVADERVRRLSSVGSVVLTLGCRFVCPYCPIPAYNQRNYRLKSGERIADEMARLHIEYGIKYFFGADDNFFNDPQRTIEIAEQMVNKEVSGIRVGKKARWGTEATVFDTIRMKDHLRLMRKAGMRGLWMGVEDMTGSLIKKGQTVGKTIEAFRLLRERGICPMSMLMHHDSQPLVTFGRPEGLLNQIRLLRKAGSIDMQVLMITPATGAKVYEEAHTSGLAIESAGGRKVESHMMDGNYVIASTHRRPWRKQFNLVIAYMYFYHPLRFLWALVRPKSSLYLADCGIQAIGMIGLVKTIRRTTGWGLRLMFSKIKRHTRAPASGVPMRNPTGGPAAHAVPGTPQPLGAYVASPAEAPAEAPVEAEADSVHSA</sequence>
<evidence type="ECO:0000256" key="3">
    <source>
        <dbReference type="ARBA" id="ARBA00022723"/>
    </source>
</evidence>
<dbReference type="PANTHER" id="PTHR43409:SF7">
    <property type="entry name" value="BLL1977 PROTEIN"/>
    <property type="match status" value="1"/>
</dbReference>
<dbReference type="AlphaFoldDB" id="A0A0F9Y7T1"/>
<dbReference type="GO" id="GO:0003824">
    <property type="term" value="F:catalytic activity"/>
    <property type="evidence" value="ECO:0007669"/>
    <property type="project" value="InterPro"/>
</dbReference>
<dbReference type="SMART" id="SM00729">
    <property type="entry name" value="Elp3"/>
    <property type="match status" value="1"/>
</dbReference>
<dbReference type="SUPFAM" id="SSF102114">
    <property type="entry name" value="Radical SAM enzymes"/>
    <property type="match status" value="1"/>
</dbReference>
<dbReference type="GO" id="GO:0051536">
    <property type="term" value="F:iron-sulfur cluster binding"/>
    <property type="evidence" value="ECO:0007669"/>
    <property type="project" value="UniProtKB-KW"/>
</dbReference>
<dbReference type="Pfam" id="PF04055">
    <property type="entry name" value="Radical_SAM"/>
    <property type="match status" value="1"/>
</dbReference>
<evidence type="ECO:0000259" key="7">
    <source>
        <dbReference type="SMART" id="SM00729"/>
    </source>
</evidence>
<evidence type="ECO:0000313" key="8">
    <source>
        <dbReference type="EMBL" id="KKO00699.1"/>
    </source>
</evidence>
<feature type="domain" description="Elp3/MiaA/NifB-like radical SAM core" evidence="7">
    <location>
        <begin position="269"/>
        <end position="491"/>
    </location>
</feature>
<keyword evidence="2" id="KW-0949">S-adenosyl-L-methionine</keyword>
<dbReference type="InterPro" id="IPR007197">
    <property type="entry name" value="rSAM"/>
</dbReference>
<gene>
    <name evidence="8" type="ORF">LCGC14_0124730</name>
</gene>
<evidence type="ECO:0000256" key="1">
    <source>
        <dbReference type="ARBA" id="ARBA00001966"/>
    </source>
</evidence>
<organism evidence="8">
    <name type="scientific">marine sediment metagenome</name>
    <dbReference type="NCBI Taxonomy" id="412755"/>
    <lineage>
        <taxon>unclassified sequences</taxon>
        <taxon>metagenomes</taxon>
        <taxon>ecological metagenomes</taxon>
    </lineage>
</organism>
<protein>
    <recommendedName>
        <fullName evidence="7">Elp3/MiaA/NifB-like radical SAM core domain-containing protein</fullName>
    </recommendedName>
</protein>
<dbReference type="SFLD" id="SFLDG01082">
    <property type="entry name" value="B12-binding_domain_containing"/>
    <property type="match status" value="1"/>
</dbReference>
<dbReference type="Gene3D" id="3.20.20.70">
    <property type="entry name" value="Aldolase class I"/>
    <property type="match status" value="1"/>
</dbReference>
<dbReference type="PANTHER" id="PTHR43409">
    <property type="entry name" value="ANAEROBIC MAGNESIUM-PROTOPORPHYRIN IX MONOMETHYL ESTER CYCLASE-RELATED"/>
    <property type="match status" value="1"/>
</dbReference>
<dbReference type="InterPro" id="IPR058240">
    <property type="entry name" value="rSAM_sf"/>
</dbReference>
<comment type="caution">
    <text evidence="8">The sequence shown here is derived from an EMBL/GenBank/DDBJ whole genome shotgun (WGS) entry which is preliminary data.</text>
</comment>
<feature type="region of interest" description="Disordered" evidence="6">
    <location>
        <begin position="576"/>
        <end position="628"/>
    </location>
</feature>
<name>A0A0F9Y7T1_9ZZZZ</name>
<dbReference type="CDD" id="cd01335">
    <property type="entry name" value="Radical_SAM"/>
    <property type="match status" value="1"/>
</dbReference>
<feature type="compositionally biased region" description="Low complexity" evidence="6">
    <location>
        <begin position="604"/>
        <end position="619"/>
    </location>
</feature>
<keyword evidence="4" id="KW-0408">Iron</keyword>